<sequence length="155" mass="16973">MKLAMPRASGPFGGMLQHTIQCQPLARLHSQHPGNVDNHPGIPGSQQLDLPGLLVAFQQLICDHSQYPYVNGQRPAVLRLEIPVDDAAGMYPLERLHQTLDGLGGLLLTQRPSLDQSMAQTRAAQLHHHGPVASPATPLPHEARQRDQPWSLDMS</sequence>
<evidence type="ECO:0000313" key="2">
    <source>
        <dbReference type="EMBL" id="EFJ19847.1"/>
    </source>
</evidence>
<dbReference type="HOGENOM" id="CLU_1698511_0_0_1"/>
<organism evidence="3">
    <name type="scientific">Selaginella moellendorffii</name>
    <name type="common">Spikemoss</name>
    <dbReference type="NCBI Taxonomy" id="88036"/>
    <lineage>
        <taxon>Eukaryota</taxon>
        <taxon>Viridiplantae</taxon>
        <taxon>Streptophyta</taxon>
        <taxon>Embryophyta</taxon>
        <taxon>Tracheophyta</taxon>
        <taxon>Lycopodiopsida</taxon>
        <taxon>Selaginellales</taxon>
        <taxon>Selaginellaceae</taxon>
        <taxon>Selaginella</taxon>
    </lineage>
</organism>
<accession>D8S6Q6</accession>
<dbReference type="AlphaFoldDB" id="D8S6Q6"/>
<protein>
    <submittedName>
        <fullName evidence="2">Uncharacterized protein</fullName>
    </submittedName>
</protein>
<reference evidence="2 3" key="1">
    <citation type="journal article" date="2011" name="Science">
        <title>The Selaginella genome identifies genetic changes associated with the evolution of vascular plants.</title>
        <authorList>
            <person name="Banks J.A."/>
            <person name="Nishiyama T."/>
            <person name="Hasebe M."/>
            <person name="Bowman J.L."/>
            <person name="Gribskov M."/>
            <person name="dePamphilis C."/>
            <person name="Albert V.A."/>
            <person name="Aono N."/>
            <person name="Aoyama T."/>
            <person name="Ambrose B.A."/>
            <person name="Ashton N.W."/>
            <person name="Axtell M.J."/>
            <person name="Barker E."/>
            <person name="Barker M.S."/>
            <person name="Bennetzen J.L."/>
            <person name="Bonawitz N.D."/>
            <person name="Chapple C."/>
            <person name="Cheng C."/>
            <person name="Correa L.G."/>
            <person name="Dacre M."/>
            <person name="DeBarry J."/>
            <person name="Dreyer I."/>
            <person name="Elias M."/>
            <person name="Engstrom E.M."/>
            <person name="Estelle M."/>
            <person name="Feng L."/>
            <person name="Finet C."/>
            <person name="Floyd S.K."/>
            <person name="Frommer W.B."/>
            <person name="Fujita T."/>
            <person name="Gramzow L."/>
            <person name="Gutensohn M."/>
            <person name="Harholt J."/>
            <person name="Hattori M."/>
            <person name="Heyl A."/>
            <person name="Hirai T."/>
            <person name="Hiwatashi Y."/>
            <person name="Ishikawa M."/>
            <person name="Iwata M."/>
            <person name="Karol K.G."/>
            <person name="Koehler B."/>
            <person name="Kolukisaoglu U."/>
            <person name="Kubo M."/>
            <person name="Kurata T."/>
            <person name="Lalonde S."/>
            <person name="Li K."/>
            <person name="Li Y."/>
            <person name="Litt A."/>
            <person name="Lyons E."/>
            <person name="Manning G."/>
            <person name="Maruyama T."/>
            <person name="Michael T.P."/>
            <person name="Mikami K."/>
            <person name="Miyazaki S."/>
            <person name="Morinaga S."/>
            <person name="Murata T."/>
            <person name="Mueller-Roeber B."/>
            <person name="Nelson D.R."/>
            <person name="Obara M."/>
            <person name="Oguri Y."/>
            <person name="Olmstead R.G."/>
            <person name="Onodera N."/>
            <person name="Petersen B.L."/>
            <person name="Pils B."/>
            <person name="Prigge M."/>
            <person name="Rensing S.A."/>
            <person name="Riano-Pachon D.M."/>
            <person name="Roberts A.W."/>
            <person name="Sato Y."/>
            <person name="Scheller H.V."/>
            <person name="Schulz B."/>
            <person name="Schulz C."/>
            <person name="Shakirov E.V."/>
            <person name="Shibagaki N."/>
            <person name="Shinohara N."/>
            <person name="Shippen D.E."/>
            <person name="Soerensen I."/>
            <person name="Sotooka R."/>
            <person name="Sugimoto N."/>
            <person name="Sugita M."/>
            <person name="Sumikawa N."/>
            <person name="Tanurdzic M."/>
            <person name="Theissen G."/>
            <person name="Ulvskov P."/>
            <person name="Wakazuki S."/>
            <person name="Weng J.K."/>
            <person name="Willats W.W."/>
            <person name="Wipf D."/>
            <person name="Wolf P.G."/>
            <person name="Yang L."/>
            <person name="Zimmer A.D."/>
            <person name="Zhu Q."/>
            <person name="Mitros T."/>
            <person name="Hellsten U."/>
            <person name="Loque D."/>
            <person name="Otillar R."/>
            <person name="Salamov A."/>
            <person name="Schmutz J."/>
            <person name="Shapiro H."/>
            <person name="Lindquist E."/>
            <person name="Lucas S."/>
            <person name="Rokhsar D."/>
            <person name="Grigoriev I.V."/>
        </authorList>
    </citation>
    <scope>NUCLEOTIDE SEQUENCE [LARGE SCALE GENOMIC DNA]</scope>
</reference>
<dbReference type="Proteomes" id="UP000001514">
    <property type="component" value="Unassembled WGS sequence"/>
</dbReference>
<dbReference type="InParanoid" id="D8S6Q6"/>
<proteinExistence type="predicted"/>
<evidence type="ECO:0000256" key="1">
    <source>
        <dbReference type="SAM" id="MobiDB-lite"/>
    </source>
</evidence>
<dbReference type="KEGG" id="smo:SELMODRAFT_418654"/>
<gene>
    <name evidence="2" type="ORF">SELMODRAFT_418654</name>
</gene>
<dbReference type="Gramene" id="EFJ19847">
    <property type="protein sequence ID" value="EFJ19847"/>
    <property type="gene ID" value="SELMODRAFT_418654"/>
</dbReference>
<feature type="region of interest" description="Disordered" evidence="1">
    <location>
        <begin position="118"/>
        <end position="155"/>
    </location>
</feature>
<evidence type="ECO:0000313" key="3">
    <source>
        <dbReference type="Proteomes" id="UP000001514"/>
    </source>
</evidence>
<dbReference type="EMBL" id="GL377604">
    <property type="protein sequence ID" value="EFJ19847.1"/>
    <property type="molecule type" value="Genomic_DNA"/>
</dbReference>
<keyword evidence="3" id="KW-1185">Reference proteome</keyword>
<name>D8S6Q6_SELML</name>